<reference evidence="2" key="2">
    <citation type="submission" date="2025-08" db="UniProtKB">
        <authorList>
            <consortium name="Ensembl"/>
        </authorList>
    </citation>
    <scope>IDENTIFICATION</scope>
    <source>
        <strain evidence="2">Glennie</strain>
    </source>
</reference>
<dbReference type="Proteomes" id="UP000002279">
    <property type="component" value="Chromosome 11"/>
</dbReference>
<evidence type="ECO:0000313" key="3">
    <source>
        <dbReference type="Proteomes" id="UP000002279"/>
    </source>
</evidence>
<dbReference type="AlphaFoldDB" id="A0A6I8MY11"/>
<protein>
    <recommendedName>
        <fullName evidence="4">CFAP97 domain containing 1</fullName>
    </recommendedName>
</protein>
<name>A0A6I8MY11_ORNAN</name>
<reference evidence="2" key="3">
    <citation type="submission" date="2025-09" db="UniProtKB">
        <authorList>
            <consortium name="Ensembl"/>
        </authorList>
    </citation>
    <scope>IDENTIFICATION</scope>
    <source>
        <strain evidence="2">Glennie</strain>
    </source>
</reference>
<dbReference type="Bgee" id="ENSOANG00000046239">
    <property type="expression patterns" value="Expressed in testis and 7 other cell types or tissues"/>
</dbReference>
<dbReference type="PANTHER" id="PTHR33768">
    <property type="entry name" value="MIP11318P"/>
    <property type="match status" value="1"/>
</dbReference>
<proteinExistence type="inferred from homology"/>
<dbReference type="InterPro" id="IPR029488">
    <property type="entry name" value="Hmw/CFAP97"/>
</dbReference>
<evidence type="ECO:0000256" key="1">
    <source>
        <dbReference type="ARBA" id="ARBA00008315"/>
    </source>
</evidence>
<dbReference type="Ensembl" id="ENSOANT00000066614.1">
    <property type="protein sequence ID" value="ENSOANP00000033602.1"/>
    <property type="gene ID" value="ENSOANG00000046239.1"/>
</dbReference>
<keyword evidence="3" id="KW-1185">Reference proteome</keyword>
<accession>A0A6I8MY11</accession>
<dbReference type="Pfam" id="PF13879">
    <property type="entry name" value="Hmw_CFAP97"/>
    <property type="match status" value="1"/>
</dbReference>
<dbReference type="FunCoup" id="A0A6I8MY11">
    <property type="interactions" value="4"/>
</dbReference>
<reference evidence="2 3" key="1">
    <citation type="journal article" date="2008" name="Nature">
        <title>Genome analysis of the platypus reveals unique signatures of evolution.</title>
        <authorList>
            <person name="Warren W.C."/>
            <person name="Hillier L.W."/>
            <person name="Marshall Graves J.A."/>
            <person name="Birney E."/>
            <person name="Ponting C.P."/>
            <person name="Grutzner F."/>
            <person name="Belov K."/>
            <person name="Miller W."/>
            <person name="Clarke L."/>
            <person name="Chinwalla A.T."/>
            <person name="Yang S.P."/>
            <person name="Heger A."/>
            <person name="Locke D.P."/>
            <person name="Miethke P."/>
            <person name="Waters P.D."/>
            <person name="Veyrunes F."/>
            <person name="Fulton L."/>
            <person name="Fulton B."/>
            <person name="Graves T."/>
            <person name="Wallis J."/>
            <person name="Puente X.S."/>
            <person name="Lopez-Otin C."/>
            <person name="Ordonez G.R."/>
            <person name="Eichler E.E."/>
            <person name="Chen L."/>
            <person name="Cheng Z."/>
            <person name="Deakin J.E."/>
            <person name="Alsop A."/>
            <person name="Thompson K."/>
            <person name="Kirby P."/>
            <person name="Papenfuss A.T."/>
            <person name="Wakefield M.J."/>
            <person name="Olender T."/>
            <person name="Lancet D."/>
            <person name="Huttley G.A."/>
            <person name="Smit A.F."/>
            <person name="Pask A."/>
            <person name="Temple-Smith P."/>
            <person name="Batzer M.A."/>
            <person name="Walker J.A."/>
            <person name="Konkel M.K."/>
            <person name="Harris R.S."/>
            <person name="Whittington C.M."/>
            <person name="Wong E.S."/>
            <person name="Gemmell N.J."/>
            <person name="Buschiazzo E."/>
            <person name="Vargas Jentzsch I.M."/>
            <person name="Merkel A."/>
            <person name="Schmitz J."/>
            <person name="Zemann A."/>
            <person name="Churakov G."/>
            <person name="Kriegs J.O."/>
            <person name="Brosius J."/>
            <person name="Murchison E.P."/>
            <person name="Sachidanandam R."/>
            <person name="Smith C."/>
            <person name="Hannon G.J."/>
            <person name="Tsend-Ayush E."/>
            <person name="McMillan D."/>
            <person name="Attenborough R."/>
            <person name="Rens W."/>
            <person name="Ferguson-Smith M."/>
            <person name="Lefevre C.M."/>
            <person name="Sharp J.A."/>
            <person name="Nicholas K.R."/>
            <person name="Ray D.A."/>
            <person name="Kube M."/>
            <person name="Reinhardt R."/>
            <person name="Pringle T.H."/>
            <person name="Taylor J."/>
            <person name="Jones R.C."/>
            <person name="Nixon B."/>
            <person name="Dacheux J.L."/>
            <person name="Niwa H."/>
            <person name="Sekita Y."/>
            <person name="Huang X."/>
            <person name="Stark A."/>
            <person name="Kheradpour P."/>
            <person name="Kellis M."/>
            <person name="Flicek P."/>
            <person name="Chen Y."/>
            <person name="Webber C."/>
            <person name="Hardison R."/>
            <person name="Nelson J."/>
            <person name="Hallsworth-Pepin K."/>
            <person name="Delehaunty K."/>
            <person name="Markovic C."/>
            <person name="Minx P."/>
            <person name="Feng Y."/>
            <person name="Kremitzki C."/>
            <person name="Mitreva M."/>
            <person name="Glasscock J."/>
            <person name="Wylie T."/>
            <person name="Wohldmann P."/>
            <person name="Thiru P."/>
            <person name="Nhan M.N."/>
            <person name="Pohl C.S."/>
            <person name="Smith S.M."/>
            <person name="Hou S."/>
            <person name="Nefedov M."/>
            <person name="de Jong P.J."/>
            <person name="Renfree M.B."/>
            <person name="Mardis E.R."/>
            <person name="Wilson R.K."/>
        </authorList>
    </citation>
    <scope>NUCLEOTIDE SEQUENCE [LARGE SCALE GENOMIC DNA]</scope>
    <source>
        <strain evidence="2 3">Glennie</strain>
    </source>
</reference>
<organism evidence="2 3">
    <name type="scientific">Ornithorhynchus anatinus</name>
    <name type="common">Duckbill platypus</name>
    <dbReference type="NCBI Taxonomy" id="9258"/>
    <lineage>
        <taxon>Eukaryota</taxon>
        <taxon>Metazoa</taxon>
        <taxon>Chordata</taxon>
        <taxon>Craniata</taxon>
        <taxon>Vertebrata</taxon>
        <taxon>Euteleostomi</taxon>
        <taxon>Mammalia</taxon>
        <taxon>Monotremata</taxon>
        <taxon>Ornithorhynchidae</taxon>
        <taxon>Ornithorhynchus</taxon>
    </lineage>
</organism>
<evidence type="ECO:0000313" key="2">
    <source>
        <dbReference type="Ensembl" id="ENSOANP00000033602.1"/>
    </source>
</evidence>
<comment type="similarity">
    <text evidence="1">Belongs to the CFAP97 family.</text>
</comment>
<dbReference type="OMA" id="MIITVEN"/>
<dbReference type="InterPro" id="IPR038792">
    <property type="entry name" value="CFAP97D1/2"/>
</dbReference>
<dbReference type="GeneTree" id="ENSGT00390000018148"/>
<dbReference type="InParanoid" id="A0A6I8MY11"/>
<gene>
    <name evidence="2" type="primary">CFAP97D1</name>
</gene>
<dbReference type="PANTHER" id="PTHR33768:SF5">
    <property type="entry name" value="SPERM AXONEMAL MAINTENANCE PROTEIN CFAP97D1"/>
    <property type="match status" value="1"/>
</dbReference>
<sequence length="113" mass="13832">VLQVYQFLRLSKLQAEQKRLNRIENENKQLCMKIASIQRGPSRVDCWNEYCSRSLNREFRNRELVRITVENQNILRRLADRKSHYDRKSFETDWQNSRRFIRNHKRTLPELGP</sequence>
<dbReference type="GO" id="GO:0007288">
    <property type="term" value="P:sperm axoneme assembly"/>
    <property type="evidence" value="ECO:0000318"/>
    <property type="project" value="GO_Central"/>
</dbReference>
<evidence type="ECO:0008006" key="4">
    <source>
        <dbReference type="Google" id="ProtNLM"/>
    </source>
</evidence>